<dbReference type="PROSITE" id="PS50929">
    <property type="entry name" value="ABC_TM1F"/>
    <property type="match status" value="1"/>
</dbReference>
<evidence type="ECO:0000259" key="10">
    <source>
        <dbReference type="PROSITE" id="PS50893"/>
    </source>
</evidence>
<keyword evidence="7 9" id="KW-1133">Transmembrane helix</keyword>
<protein>
    <submittedName>
        <fullName evidence="12">ABC transporter</fullName>
    </submittedName>
</protein>
<evidence type="ECO:0000256" key="3">
    <source>
        <dbReference type="ARBA" id="ARBA00022475"/>
    </source>
</evidence>
<dbReference type="SUPFAM" id="SSF90123">
    <property type="entry name" value="ABC transporter transmembrane region"/>
    <property type="match status" value="1"/>
</dbReference>
<dbReference type="InterPro" id="IPR039421">
    <property type="entry name" value="Type_1_exporter"/>
</dbReference>
<keyword evidence="13" id="KW-1185">Reference proteome</keyword>
<dbReference type="InterPro" id="IPR036640">
    <property type="entry name" value="ABC1_TM_sf"/>
</dbReference>
<dbReference type="InterPro" id="IPR003593">
    <property type="entry name" value="AAA+_ATPase"/>
</dbReference>
<dbReference type="KEGG" id="erl:AOC36_06285"/>
<dbReference type="Proteomes" id="UP000063781">
    <property type="component" value="Chromosome"/>
</dbReference>
<gene>
    <name evidence="12" type="ORF">AOC36_06285</name>
</gene>
<evidence type="ECO:0000256" key="7">
    <source>
        <dbReference type="ARBA" id="ARBA00022989"/>
    </source>
</evidence>
<evidence type="ECO:0000256" key="9">
    <source>
        <dbReference type="SAM" id="Phobius"/>
    </source>
</evidence>
<evidence type="ECO:0000256" key="1">
    <source>
        <dbReference type="ARBA" id="ARBA00004651"/>
    </source>
</evidence>
<dbReference type="PANTHER" id="PTHR43394">
    <property type="entry name" value="ATP-DEPENDENT PERMEASE MDL1, MITOCHONDRIAL"/>
    <property type="match status" value="1"/>
</dbReference>
<dbReference type="GO" id="GO:0016887">
    <property type="term" value="F:ATP hydrolysis activity"/>
    <property type="evidence" value="ECO:0007669"/>
    <property type="project" value="InterPro"/>
</dbReference>
<dbReference type="Gene3D" id="3.40.50.300">
    <property type="entry name" value="P-loop containing nucleotide triphosphate hydrolases"/>
    <property type="match status" value="1"/>
</dbReference>
<accession>A0A0X8H052</accession>
<sequence>MLKLKKYLKPYLLGVFFAILLLFGQAFADLNLPNYMSDIVNVGIQQNGIEYSAPEVISENGFNLMLSFMTSDEKDIVKQHYTLTNVSDYKGYTLVTNLETIYVRGSVSHDELDTLDAIFGRATWTMISFFQEQSGQSGGSITSIDTDSLDMNQLYQLIPMVSQLPESTIVSLRESNSVDASIMTQSGMVLSRAFYTELGINISNLQRDYIINIGIRMLGIAFLGGLATVLVSLLSSRIAAGVARDLRHDVFEKVESFSNAEFDNFSTASLITRTTNDITQIQMLIGMGIRMLCYAPIMAIGGTYMALRQSTSMAWIIALACLILILLIGAIMVVVMPKFKSMQKLVDNLNLVSRENLSGLMVIRAFATQDYEKGRFEDANDILAKTSRFVNRAMNTMMPAMSFVMNGVTLMIVWVGAHQIANSSMQVGDMMAFIQYAMQIIMSFLMITMMFVFVPRAAVSADRIMEVLETEVSIVDPKQPQSYEKDAQGIVEFKHVSFRYGDSDEDTLRDISFVAKPGETTAIIGPTGSGKSTIASLLLRFYDVTTGEINVDNINVKDVTQHDLRERIGYVPQKGVLLSGTIESNLRYGAPQATQEGVHASARVAQAAGFISEKEDGYDSLIAQGGTNVSGGQKQRLSIARALTKNPDIFVFDDSFSALDFKTDAILRKELKEYTGDATMIIVAQRVNTIMNADQIIVLEDGVIVGKGTHKELLSTCPQYYEIASSQLSEEELNG</sequence>
<organism evidence="12 13">
    <name type="scientific">Erysipelothrix larvae</name>
    <dbReference type="NCBI Taxonomy" id="1514105"/>
    <lineage>
        <taxon>Bacteria</taxon>
        <taxon>Bacillati</taxon>
        <taxon>Bacillota</taxon>
        <taxon>Erysipelotrichia</taxon>
        <taxon>Erysipelotrichales</taxon>
        <taxon>Erysipelotrichaceae</taxon>
        <taxon>Erysipelothrix</taxon>
    </lineage>
</organism>
<dbReference type="Gene3D" id="1.20.1560.10">
    <property type="entry name" value="ABC transporter type 1, transmembrane domain"/>
    <property type="match status" value="1"/>
</dbReference>
<name>A0A0X8H052_9FIRM</name>
<dbReference type="EMBL" id="CP013213">
    <property type="protein sequence ID" value="AMC93606.1"/>
    <property type="molecule type" value="Genomic_DNA"/>
</dbReference>
<evidence type="ECO:0000256" key="2">
    <source>
        <dbReference type="ARBA" id="ARBA00022448"/>
    </source>
</evidence>
<feature type="domain" description="ABC transmembrane type-1" evidence="11">
    <location>
        <begin position="180"/>
        <end position="456"/>
    </location>
</feature>
<evidence type="ECO:0000313" key="13">
    <source>
        <dbReference type="Proteomes" id="UP000063781"/>
    </source>
</evidence>
<keyword evidence="8 9" id="KW-0472">Membrane</keyword>
<dbReference type="PANTHER" id="PTHR43394:SF1">
    <property type="entry name" value="ATP-BINDING CASSETTE SUB-FAMILY B MEMBER 10, MITOCHONDRIAL"/>
    <property type="match status" value="1"/>
</dbReference>
<comment type="subcellular location">
    <subcellularLocation>
        <location evidence="1">Cell membrane</location>
        <topology evidence="1">Multi-pass membrane protein</topology>
    </subcellularLocation>
</comment>
<keyword evidence="2" id="KW-0813">Transport</keyword>
<dbReference type="GO" id="GO:0005886">
    <property type="term" value="C:plasma membrane"/>
    <property type="evidence" value="ECO:0007669"/>
    <property type="project" value="UniProtKB-SubCell"/>
</dbReference>
<keyword evidence="3" id="KW-1003">Cell membrane</keyword>
<dbReference type="Pfam" id="PF00005">
    <property type="entry name" value="ABC_tran"/>
    <property type="match status" value="1"/>
</dbReference>
<dbReference type="RefSeq" id="WP_067632548.1">
    <property type="nucleotide sequence ID" value="NZ_CP013213.1"/>
</dbReference>
<dbReference type="InterPro" id="IPR003439">
    <property type="entry name" value="ABC_transporter-like_ATP-bd"/>
</dbReference>
<feature type="transmembrane region" description="Helical" evidence="9">
    <location>
        <begin position="289"/>
        <end position="307"/>
    </location>
</feature>
<dbReference type="FunFam" id="3.40.50.300:FF:000221">
    <property type="entry name" value="Multidrug ABC transporter ATP-binding protein"/>
    <property type="match status" value="1"/>
</dbReference>
<dbReference type="OrthoDB" id="9762778at2"/>
<dbReference type="Pfam" id="PF00664">
    <property type="entry name" value="ABC_membrane"/>
    <property type="match status" value="1"/>
</dbReference>
<dbReference type="InterPro" id="IPR011527">
    <property type="entry name" value="ABC1_TM_dom"/>
</dbReference>
<feature type="transmembrane region" description="Helical" evidence="9">
    <location>
        <begin position="313"/>
        <end position="335"/>
    </location>
</feature>
<keyword evidence="4 9" id="KW-0812">Transmembrane</keyword>
<dbReference type="CDD" id="cd18548">
    <property type="entry name" value="ABC_6TM_Tm287_like"/>
    <property type="match status" value="1"/>
</dbReference>
<dbReference type="InterPro" id="IPR017871">
    <property type="entry name" value="ABC_transporter-like_CS"/>
</dbReference>
<keyword evidence="6" id="KW-0067">ATP-binding</keyword>
<evidence type="ECO:0000256" key="4">
    <source>
        <dbReference type="ARBA" id="ARBA00022692"/>
    </source>
</evidence>
<evidence type="ECO:0000313" key="12">
    <source>
        <dbReference type="EMBL" id="AMC93606.1"/>
    </source>
</evidence>
<reference evidence="12 13" key="1">
    <citation type="submission" date="2015-10" db="EMBL/GenBank/DDBJ databases">
        <title>Erysipelothrix larvae sp. LV19 isolated from the larval gut of the rhinoceros beetle, Trypoxylus dichotomus.</title>
        <authorList>
            <person name="Lim S."/>
            <person name="Kim B.-C."/>
        </authorList>
    </citation>
    <scope>NUCLEOTIDE SEQUENCE [LARGE SCALE GENOMIC DNA]</scope>
    <source>
        <strain evidence="12 13">LV19</strain>
    </source>
</reference>
<evidence type="ECO:0000256" key="6">
    <source>
        <dbReference type="ARBA" id="ARBA00022840"/>
    </source>
</evidence>
<dbReference type="InterPro" id="IPR027417">
    <property type="entry name" value="P-loop_NTPase"/>
</dbReference>
<proteinExistence type="predicted"/>
<dbReference type="SMART" id="SM00382">
    <property type="entry name" value="AAA"/>
    <property type="match status" value="1"/>
</dbReference>
<dbReference type="GO" id="GO:0015421">
    <property type="term" value="F:ABC-type oligopeptide transporter activity"/>
    <property type="evidence" value="ECO:0007669"/>
    <property type="project" value="TreeGrafter"/>
</dbReference>
<dbReference type="GO" id="GO:0005524">
    <property type="term" value="F:ATP binding"/>
    <property type="evidence" value="ECO:0007669"/>
    <property type="project" value="UniProtKB-KW"/>
</dbReference>
<dbReference type="AlphaFoldDB" id="A0A0X8H052"/>
<dbReference type="PROSITE" id="PS50893">
    <property type="entry name" value="ABC_TRANSPORTER_2"/>
    <property type="match status" value="1"/>
</dbReference>
<feature type="transmembrane region" description="Helical" evidence="9">
    <location>
        <begin position="213"/>
        <end position="234"/>
    </location>
</feature>
<evidence type="ECO:0000259" key="11">
    <source>
        <dbReference type="PROSITE" id="PS50929"/>
    </source>
</evidence>
<dbReference type="STRING" id="1514105.AOC36_06285"/>
<evidence type="ECO:0000256" key="5">
    <source>
        <dbReference type="ARBA" id="ARBA00022741"/>
    </source>
</evidence>
<feature type="transmembrane region" description="Helical" evidence="9">
    <location>
        <begin position="433"/>
        <end position="454"/>
    </location>
</feature>
<dbReference type="PROSITE" id="PS00211">
    <property type="entry name" value="ABC_TRANSPORTER_1"/>
    <property type="match status" value="1"/>
</dbReference>
<feature type="transmembrane region" description="Helical" evidence="9">
    <location>
        <begin position="400"/>
        <end position="421"/>
    </location>
</feature>
<evidence type="ECO:0000256" key="8">
    <source>
        <dbReference type="ARBA" id="ARBA00023136"/>
    </source>
</evidence>
<keyword evidence="5" id="KW-0547">Nucleotide-binding</keyword>
<feature type="domain" description="ABC transporter" evidence="10">
    <location>
        <begin position="491"/>
        <end position="726"/>
    </location>
</feature>
<dbReference type="SUPFAM" id="SSF52540">
    <property type="entry name" value="P-loop containing nucleoside triphosphate hydrolases"/>
    <property type="match status" value="1"/>
</dbReference>